<comment type="caution">
    <text evidence="1">The sequence shown here is derived from an EMBL/GenBank/DDBJ whole genome shotgun (WGS) entry which is preliminary data.</text>
</comment>
<name>A0ABS0A4G2_9FLAO</name>
<evidence type="ECO:0000313" key="1">
    <source>
        <dbReference type="EMBL" id="MBF4984261.1"/>
    </source>
</evidence>
<organism evidence="1 2">
    <name type="scientific">Nonlabens mediterrranea</name>
    <dbReference type="NCBI Taxonomy" id="1419947"/>
    <lineage>
        <taxon>Bacteria</taxon>
        <taxon>Pseudomonadati</taxon>
        <taxon>Bacteroidota</taxon>
        <taxon>Flavobacteriia</taxon>
        <taxon>Flavobacteriales</taxon>
        <taxon>Flavobacteriaceae</taxon>
        <taxon>Nonlabens</taxon>
    </lineage>
</organism>
<dbReference type="EMBL" id="JADKYU010000413">
    <property type="protein sequence ID" value="MBF4984261.1"/>
    <property type="molecule type" value="Genomic_DNA"/>
</dbReference>
<sequence length="99" mass="11098">MKKLLYLIIPIALIGCDDGDLILDDLDFEGTTVQACEIPEDEDTSDYLFYMINDTETISLQLSTTDDILNTATTYGPYSLTTNSLEYRKLSDTAGSDYY</sequence>
<gene>
    <name evidence="1" type="ORF">FNJ87_07965</name>
</gene>
<protein>
    <submittedName>
        <fullName evidence="1">Uncharacterized protein</fullName>
    </submittedName>
</protein>
<dbReference type="Proteomes" id="UP001194729">
    <property type="component" value="Unassembled WGS sequence"/>
</dbReference>
<reference evidence="1 2" key="1">
    <citation type="submission" date="2020-11" db="EMBL/GenBank/DDBJ databases">
        <title>P. mediterranea TC4 genome.</title>
        <authorList>
            <person name="Molmeret M."/>
        </authorList>
    </citation>
    <scope>NUCLEOTIDE SEQUENCE [LARGE SCALE GENOMIC DNA]</scope>
    <source>
        <strain evidence="1 2">TC4</strain>
    </source>
</reference>
<evidence type="ECO:0000313" key="2">
    <source>
        <dbReference type="Proteomes" id="UP001194729"/>
    </source>
</evidence>
<feature type="non-terminal residue" evidence="1">
    <location>
        <position position="99"/>
    </location>
</feature>
<keyword evidence="2" id="KW-1185">Reference proteome</keyword>
<accession>A0ABS0A4G2</accession>
<dbReference type="PROSITE" id="PS51257">
    <property type="entry name" value="PROKAR_LIPOPROTEIN"/>
    <property type="match status" value="1"/>
</dbReference>
<proteinExistence type="predicted"/>